<keyword evidence="2" id="KW-1185">Reference proteome</keyword>
<evidence type="ECO:0000313" key="1">
    <source>
        <dbReference type="EMBL" id="SEC51365.1"/>
    </source>
</evidence>
<reference evidence="2" key="1">
    <citation type="submission" date="2016-10" db="EMBL/GenBank/DDBJ databases">
        <authorList>
            <person name="Varghese N."/>
            <person name="Submissions S."/>
        </authorList>
    </citation>
    <scope>NUCLEOTIDE SEQUENCE [LARGE SCALE GENOMIC DNA]</scope>
    <source>
        <strain evidence="2">DSM 16089</strain>
    </source>
</reference>
<dbReference type="Proteomes" id="UP000183750">
    <property type="component" value="Unassembled WGS sequence"/>
</dbReference>
<evidence type="ECO:0000313" key="2">
    <source>
        <dbReference type="Proteomes" id="UP000183750"/>
    </source>
</evidence>
<accession>A0A1H4T4G8</accession>
<proteinExistence type="predicted"/>
<protein>
    <submittedName>
        <fullName evidence="1">Uncharacterized protein</fullName>
    </submittedName>
</protein>
<dbReference type="EMBL" id="FNSQ01000006">
    <property type="protein sequence ID" value="SEC51365.1"/>
    <property type="molecule type" value="Genomic_DNA"/>
</dbReference>
<dbReference type="AlphaFoldDB" id="A0A1H4T4G8"/>
<organism evidence="1 2">
    <name type="scientific">Microbacterium hydrocarbonoxydans</name>
    <dbReference type="NCBI Taxonomy" id="273678"/>
    <lineage>
        <taxon>Bacteria</taxon>
        <taxon>Bacillati</taxon>
        <taxon>Actinomycetota</taxon>
        <taxon>Actinomycetes</taxon>
        <taxon>Micrococcales</taxon>
        <taxon>Microbacteriaceae</taxon>
        <taxon>Microbacterium</taxon>
    </lineage>
</organism>
<gene>
    <name evidence="1" type="ORF">SAMN04489807_3453</name>
</gene>
<name>A0A1H4T4G8_9MICO</name>
<sequence length="103" mass="10630">MDAGDDGCRDRTGRGIRCADCGDYSAAGAGGAGGGGVVGVDFRVVGAVAEATPSPMPRPTAWPWMIEARSSPVAELTLSNTDFSALALSAPTTFERRPRSSRR</sequence>